<protein>
    <submittedName>
        <fullName evidence="7">ABC transporter permease</fullName>
    </submittedName>
</protein>
<dbReference type="InterPro" id="IPR013525">
    <property type="entry name" value="ABC2_TM"/>
</dbReference>
<reference evidence="7" key="1">
    <citation type="journal article" date="2021" name="mSystems">
        <title>Bacteria and Archaea Synergistically Convert Glycine Betaine to Biogenic Methane in the Formosa Cold Seep of the South China Sea.</title>
        <authorList>
            <person name="Li L."/>
            <person name="Zhang W."/>
            <person name="Zhang S."/>
            <person name="Song L."/>
            <person name="Sun Q."/>
            <person name="Zhang H."/>
            <person name="Xiang H."/>
            <person name="Dong X."/>
        </authorList>
    </citation>
    <scope>NUCLEOTIDE SEQUENCE</scope>
    <source>
        <strain evidence="7">ZWT</strain>
    </source>
</reference>
<evidence type="ECO:0000259" key="6">
    <source>
        <dbReference type="Pfam" id="PF12698"/>
    </source>
</evidence>
<dbReference type="AlphaFoldDB" id="A0A9J6P101"/>
<dbReference type="Gene3D" id="3.40.1710.10">
    <property type="entry name" value="abc type-2 transporter like domain"/>
    <property type="match status" value="1"/>
</dbReference>
<dbReference type="EMBL" id="JAGSOJ010000002">
    <property type="protein sequence ID" value="MCM1990327.1"/>
    <property type="molecule type" value="Genomic_DNA"/>
</dbReference>
<dbReference type="GO" id="GO:0016020">
    <property type="term" value="C:membrane"/>
    <property type="evidence" value="ECO:0007669"/>
    <property type="project" value="UniProtKB-SubCell"/>
</dbReference>
<dbReference type="GO" id="GO:0140359">
    <property type="term" value="F:ABC-type transporter activity"/>
    <property type="evidence" value="ECO:0007669"/>
    <property type="project" value="InterPro"/>
</dbReference>
<keyword evidence="8" id="KW-1185">Reference proteome</keyword>
<name>A0A9J6P101_9CLOT</name>
<feature type="transmembrane region" description="Helical" evidence="5">
    <location>
        <begin position="335"/>
        <end position="358"/>
    </location>
</feature>
<feature type="transmembrane region" description="Helical" evidence="5">
    <location>
        <begin position="21"/>
        <end position="39"/>
    </location>
</feature>
<evidence type="ECO:0000313" key="7">
    <source>
        <dbReference type="EMBL" id="MCM1990327.1"/>
    </source>
</evidence>
<keyword evidence="4 5" id="KW-0472">Membrane</keyword>
<dbReference type="PANTHER" id="PTHR43027:SF1">
    <property type="entry name" value="DOXORUBICIN RESISTANCE ABC TRANSPORTER PERMEASE PROTEIN DRRC-RELATED"/>
    <property type="match status" value="1"/>
</dbReference>
<comment type="subcellular location">
    <subcellularLocation>
        <location evidence="1">Membrane</location>
        <topology evidence="1">Multi-pass membrane protein</topology>
    </subcellularLocation>
</comment>
<proteinExistence type="predicted"/>
<sequence length="363" mass="41026">MKLFKIGLIEFKRIIKNKLNIIILFVIPMTVMIGLAFFMSDKPIKNNILLVNEDKGVLGQAFKEKLISEGVANVKIKDREDANELVGKGYYDIAYVIPENFSKLLEEKEVPKIEMLKKSNTNNTFALDNKILRLLKNFSISYKLEEDKLDNKAFEEEQSVLVVTEKKDNSRLPIKTYLMITLLLNFAMYCSINVCTELMDLKRQKIFTRNLSTPNKSSHVVVGVLLGLLMMQGISYLVIIVIQKYLLGISIDTNIITYFVNILSIALASMCLGVMVSRFTDNEGIGTMVTNIFATATGFLSGTFIPLYFMPEVLRGFAKITPQYWVFKGITEGSIFPNILVPLLFAALFVTAGTFRFINHKSA</sequence>
<evidence type="ECO:0000256" key="1">
    <source>
        <dbReference type="ARBA" id="ARBA00004141"/>
    </source>
</evidence>
<dbReference type="PANTHER" id="PTHR43027">
    <property type="entry name" value="DOXORUBICIN RESISTANCE ABC TRANSPORTER PERMEASE PROTEIN DRRC-RELATED"/>
    <property type="match status" value="1"/>
</dbReference>
<keyword evidence="2 5" id="KW-0812">Transmembrane</keyword>
<reference evidence="7" key="2">
    <citation type="submission" date="2021-04" db="EMBL/GenBank/DDBJ databases">
        <authorList>
            <person name="Dong X."/>
        </authorList>
    </citation>
    <scope>NUCLEOTIDE SEQUENCE</scope>
    <source>
        <strain evidence="7">ZWT</strain>
    </source>
</reference>
<dbReference type="Proteomes" id="UP001056429">
    <property type="component" value="Unassembled WGS sequence"/>
</dbReference>
<feature type="transmembrane region" description="Helical" evidence="5">
    <location>
        <begin position="220"/>
        <end position="243"/>
    </location>
</feature>
<evidence type="ECO:0000256" key="2">
    <source>
        <dbReference type="ARBA" id="ARBA00022692"/>
    </source>
</evidence>
<evidence type="ECO:0000256" key="5">
    <source>
        <dbReference type="SAM" id="Phobius"/>
    </source>
</evidence>
<feature type="transmembrane region" description="Helical" evidence="5">
    <location>
        <begin position="288"/>
        <end position="309"/>
    </location>
</feature>
<keyword evidence="3 5" id="KW-1133">Transmembrane helix</keyword>
<comment type="caution">
    <text evidence="7">The sequence shown here is derived from an EMBL/GenBank/DDBJ whole genome shotgun (WGS) entry which is preliminary data.</text>
</comment>
<dbReference type="RefSeq" id="WP_250859362.1">
    <property type="nucleotide sequence ID" value="NZ_JAGSOJ010000002.1"/>
</dbReference>
<feature type="transmembrane region" description="Helical" evidence="5">
    <location>
        <begin position="177"/>
        <end position="199"/>
    </location>
</feature>
<gene>
    <name evidence="7" type="ORF">KDK92_11325</name>
</gene>
<evidence type="ECO:0000256" key="4">
    <source>
        <dbReference type="ARBA" id="ARBA00023136"/>
    </source>
</evidence>
<evidence type="ECO:0000256" key="3">
    <source>
        <dbReference type="ARBA" id="ARBA00022989"/>
    </source>
</evidence>
<accession>A0A9J6P101</accession>
<organism evidence="7 8">
    <name type="scientific">Oceanirhabdus seepicola</name>
    <dbReference type="NCBI Taxonomy" id="2828781"/>
    <lineage>
        <taxon>Bacteria</taxon>
        <taxon>Bacillati</taxon>
        <taxon>Bacillota</taxon>
        <taxon>Clostridia</taxon>
        <taxon>Eubacteriales</taxon>
        <taxon>Clostridiaceae</taxon>
        <taxon>Oceanirhabdus</taxon>
    </lineage>
</organism>
<feature type="transmembrane region" description="Helical" evidence="5">
    <location>
        <begin position="255"/>
        <end position="276"/>
    </location>
</feature>
<dbReference type="InterPro" id="IPR052902">
    <property type="entry name" value="ABC-2_transporter"/>
</dbReference>
<evidence type="ECO:0000313" key="8">
    <source>
        <dbReference type="Proteomes" id="UP001056429"/>
    </source>
</evidence>
<dbReference type="Pfam" id="PF12698">
    <property type="entry name" value="ABC2_membrane_3"/>
    <property type="match status" value="1"/>
</dbReference>
<feature type="domain" description="ABC-2 type transporter transmembrane" evidence="6">
    <location>
        <begin position="21"/>
        <end position="353"/>
    </location>
</feature>